<keyword evidence="3" id="KW-0238">DNA-binding</keyword>
<feature type="domain" description="Sugar-binding" evidence="5">
    <location>
        <begin position="58"/>
        <end position="311"/>
    </location>
</feature>
<evidence type="ECO:0000259" key="6">
    <source>
        <dbReference type="Pfam" id="PF09339"/>
    </source>
</evidence>
<comment type="similarity">
    <text evidence="1">Belongs to the SorC transcriptional regulatory family.</text>
</comment>
<feature type="domain" description="HTH iclR-type" evidence="6">
    <location>
        <begin position="18"/>
        <end position="50"/>
    </location>
</feature>
<protein>
    <recommendedName>
        <fullName evidence="9">DNA-binding transcriptional regulator</fullName>
    </recommendedName>
</protein>
<dbReference type="InterPro" id="IPR037171">
    <property type="entry name" value="NagB/RpiA_transferase-like"/>
</dbReference>
<keyword evidence="8" id="KW-1185">Reference proteome</keyword>
<name>A0A9X3UJ34_9HYPH</name>
<dbReference type="Pfam" id="PF04198">
    <property type="entry name" value="Sugar-bind"/>
    <property type="match status" value="1"/>
</dbReference>
<evidence type="ECO:0000256" key="2">
    <source>
        <dbReference type="ARBA" id="ARBA00023015"/>
    </source>
</evidence>
<evidence type="ECO:0000256" key="3">
    <source>
        <dbReference type="ARBA" id="ARBA00023125"/>
    </source>
</evidence>
<dbReference type="GO" id="GO:0003677">
    <property type="term" value="F:DNA binding"/>
    <property type="evidence" value="ECO:0007669"/>
    <property type="project" value="UniProtKB-KW"/>
</dbReference>
<accession>A0A9X3UJ34</accession>
<dbReference type="Gene3D" id="1.10.10.10">
    <property type="entry name" value="Winged helix-like DNA-binding domain superfamily/Winged helix DNA-binding domain"/>
    <property type="match status" value="1"/>
</dbReference>
<dbReference type="RefSeq" id="WP_267990800.1">
    <property type="nucleotide sequence ID" value="NZ_JAPJZI010000001.1"/>
</dbReference>
<dbReference type="SUPFAM" id="SSF100950">
    <property type="entry name" value="NagB/RpiA/CoA transferase-like"/>
    <property type="match status" value="1"/>
</dbReference>
<sequence>MNDPEDASVDVAWLHYVAGLTQAQIAKQRGLSKATVHRLLRAAHESGAVRVFVGERPASTVKLERDMVSAFGLETCRLVPSVLSDVRSVTDGVAALAAQSLLAQLEANRGVVFGLGAGRTLAAMAAAFPRVSFPAAEFVSLTGDFSVFRTEHSTDVIRRLADRTGGTGYSIAAPILANSQADRDVLVSQAGTRIAFQKIRQAGSTFIGIGHLHDGSFLSAFNLLNDEEISGLRKQGVVADLCGTLLDAGGQPVDCDVGQRMLACRLDDLRGKRNTAVAFGETKIPAIKAVLKTGLLSELISDAATAEGLLKN</sequence>
<evidence type="ECO:0000259" key="5">
    <source>
        <dbReference type="Pfam" id="PF04198"/>
    </source>
</evidence>
<comment type="caution">
    <text evidence="7">The sequence shown here is derived from an EMBL/GenBank/DDBJ whole genome shotgun (WGS) entry which is preliminary data.</text>
</comment>
<dbReference type="EMBL" id="JAPJZI010000001">
    <property type="protein sequence ID" value="MDA5399362.1"/>
    <property type="molecule type" value="Genomic_DNA"/>
</dbReference>
<dbReference type="GO" id="GO:0030246">
    <property type="term" value="F:carbohydrate binding"/>
    <property type="evidence" value="ECO:0007669"/>
    <property type="project" value="InterPro"/>
</dbReference>
<evidence type="ECO:0008006" key="9">
    <source>
        <dbReference type="Google" id="ProtNLM"/>
    </source>
</evidence>
<evidence type="ECO:0000313" key="7">
    <source>
        <dbReference type="EMBL" id="MDA5399362.1"/>
    </source>
</evidence>
<organism evidence="7 8">
    <name type="scientific">Hoeflea prorocentri</name>
    <dbReference type="NCBI Taxonomy" id="1922333"/>
    <lineage>
        <taxon>Bacteria</taxon>
        <taxon>Pseudomonadati</taxon>
        <taxon>Pseudomonadota</taxon>
        <taxon>Alphaproteobacteria</taxon>
        <taxon>Hyphomicrobiales</taxon>
        <taxon>Rhizobiaceae</taxon>
        <taxon>Hoeflea</taxon>
    </lineage>
</organism>
<dbReference type="InterPro" id="IPR005471">
    <property type="entry name" value="Tscrpt_reg_IclR_N"/>
</dbReference>
<dbReference type="Gene3D" id="3.40.50.1360">
    <property type="match status" value="1"/>
</dbReference>
<evidence type="ECO:0000256" key="4">
    <source>
        <dbReference type="ARBA" id="ARBA00023163"/>
    </source>
</evidence>
<proteinExistence type="inferred from homology"/>
<dbReference type="InterPro" id="IPR036388">
    <property type="entry name" value="WH-like_DNA-bd_sf"/>
</dbReference>
<dbReference type="GO" id="GO:0006355">
    <property type="term" value="P:regulation of DNA-templated transcription"/>
    <property type="evidence" value="ECO:0007669"/>
    <property type="project" value="InterPro"/>
</dbReference>
<dbReference type="InterPro" id="IPR007324">
    <property type="entry name" value="Sugar-bd_dom_put"/>
</dbReference>
<dbReference type="Pfam" id="PF09339">
    <property type="entry name" value="HTH_IclR"/>
    <property type="match status" value="1"/>
</dbReference>
<keyword evidence="4" id="KW-0804">Transcription</keyword>
<dbReference type="PANTHER" id="PTHR34294">
    <property type="entry name" value="TRANSCRIPTIONAL REGULATOR-RELATED"/>
    <property type="match status" value="1"/>
</dbReference>
<dbReference type="Proteomes" id="UP001151234">
    <property type="component" value="Unassembled WGS sequence"/>
</dbReference>
<evidence type="ECO:0000256" key="1">
    <source>
        <dbReference type="ARBA" id="ARBA00010466"/>
    </source>
</evidence>
<dbReference type="AlphaFoldDB" id="A0A9X3UJ34"/>
<dbReference type="InterPro" id="IPR051054">
    <property type="entry name" value="SorC_transcr_regulators"/>
</dbReference>
<reference evidence="7" key="1">
    <citation type="submission" date="2022-11" db="EMBL/GenBank/DDBJ databases">
        <title>Draft genome sequence of Hoeflea poritis E7-10 and Hoeflea prorocentri PM5-8, separated from scleractinian coral Porites lutea and marine dinoflagellate.</title>
        <authorList>
            <person name="Zhang G."/>
            <person name="Wei Q."/>
            <person name="Cai L."/>
        </authorList>
    </citation>
    <scope>NUCLEOTIDE SEQUENCE</scope>
    <source>
        <strain evidence="7">PM5-8</strain>
    </source>
</reference>
<evidence type="ECO:0000313" key="8">
    <source>
        <dbReference type="Proteomes" id="UP001151234"/>
    </source>
</evidence>
<dbReference type="PANTHER" id="PTHR34294:SF1">
    <property type="entry name" value="TRANSCRIPTIONAL REGULATOR LSRR"/>
    <property type="match status" value="1"/>
</dbReference>
<keyword evidence="2" id="KW-0805">Transcription regulation</keyword>
<gene>
    <name evidence="7" type="ORF">OQ273_12330</name>
</gene>